<evidence type="ECO:0000256" key="2">
    <source>
        <dbReference type="ARBA" id="ARBA00002786"/>
    </source>
</evidence>
<evidence type="ECO:0000256" key="9">
    <source>
        <dbReference type="ARBA" id="ARBA00022898"/>
    </source>
</evidence>
<keyword evidence="13" id="KW-0175">Coiled coil</keyword>
<evidence type="ECO:0000256" key="1">
    <source>
        <dbReference type="ARBA" id="ARBA00001933"/>
    </source>
</evidence>
<keyword evidence="17" id="KW-1185">Reference proteome</keyword>
<dbReference type="InterPro" id="IPR001926">
    <property type="entry name" value="TrpB-like_PALP"/>
</dbReference>
<keyword evidence="7" id="KW-0028">Amino-acid biosynthesis</keyword>
<keyword evidence="10" id="KW-0057">Aromatic amino acid biosynthesis</keyword>
<evidence type="ECO:0000256" key="12">
    <source>
        <dbReference type="ARBA" id="ARBA00049047"/>
    </source>
</evidence>
<dbReference type="EC" id="4.2.1.20" evidence="6"/>
<feature type="region of interest" description="Disordered" evidence="14">
    <location>
        <begin position="824"/>
        <end position="988"/>
    </location>
</feature>
<dbReference type="PANTHER" id="PTHR48077:SF6">
    <property type="entry name" value="TRYPTOPHAN SYNTHASE"/>
    <property type="match status" value="1"/>
</dbReference>
<accession>A0AAW1WLA3</accession>
<dbReference type="NCBIfam" id="NF009057">
    <property type="entry name" value="PRK12391.1"/>
    <property type="match status" value="1"/>
</dbReference>
<evidence type="ECO:0000256" key="5">
    <source>
        <dbReference type="ARBA" id="ARBA00011270"/>
    </source>
</evidence>
<feature type="coiled-coil region" evidence="13">
    <location>
        <begin position="684"/>
        <end position="718"/>
    </location>
</feature>
<dbReference type="GO" id="GO:0030170">
    <property type="term" value="F:pyridoxal phosphate binding"/>
    <property type="evidence" value="ECO:0007669"/>
    <property type="project" value="InterPro"/>
</dbReference>
<organism evidence="16 17">
    <name type="scientific">Rubus argutus</name>
    <name type="common">Southern blackberry</name>
    <dbReference type="NCBI Taxonomy" id="59490"/>
    <lineage>
        <taxon>Eukaryota</taxon>
        <taxon>Viridiplantae</taxon>
        <taxon>Streptophyta</taxon>
        <taxon>Embryophyta</taxon>
        <taxon>Tracheophyta</taxon>
        <taxon>Spermatophyta</taxon>
        <taxon>Magnoliopsida</taxon>
        <taxon>eudicotyledons</taxon>
        <taxon>Gunneridae</taxon>
        <taxon>Pentapetalae</taxon>
        <taxon>rosids</taxon>
        <taxon>fabids</taxon>
        <taxon>Rosales</taxon>
        <taxon>Rosaceae</taxon>
        <taxon>Rosoideae</taxon>
        <taxon>Rosoideae incertae sedis</taxon>
        <taxon>Rubus</taxon>
    </lineage>
</organism>
<feature type="domain" description="Tryptophan synthase beta chain-like PALP" evidence="15">
    <location>
        <begin position="127"/>
        <end position="465"/>
    </location>
</feature>
<dbReference type="PIRSF" id="PIRSF500824">
    <property type="entry name" value="TrpB_prok"/>
    <property type="match status" value="1"/>
</dbReference>
<dbReference type="NCBIfam" id="TIGR01415">
    <property type="entry name" value="trpB_rel"/>
    <property type="match status" value="1"/>
</dbReference>
<dbReference type="InterPro" id="IPR023026">
    <property type="entry name" value="Trp_synth_beta/beta-like"/>
</dbReference>
<feature type="compositionally biased region" description="Pro residues" evidence="14">
    <location>
        <begin position="576"/>
        <end position="599"/>
    </location>
</feature>
<dbReference type="GO" id="GO:0004834">
    <property type="term" value="F:tryptophan synthase activity"/>
    <property type="evidence" value="ECO:0007669"/>
    <property type="project" value="UniProtKB-EC"/>
</dbReference>
<evidence type="ECO:0000256" key="14">
    <source>
        <dbReference type="SAM" id="MobiDB-lite"/>
    </source>
</evidence>
<dbReference type="InterPro" id="IPR006654">
    <property type="entry name" value="Trp_synth_beta"/>
</dbReference>
<dbReference type="GO" id="GO:0005737">
    <property type="term" value="C:cytoplasm"/>
    <property type="evidence" value="ECO:0007669"/>
    <property type="project" value="TreeGrafter"/>
</dbReference>
<feature type="region of interest" description="Disordered" evidence="14">
    <location>
        <begin position="782"/>
        <end position="808"/>
    </location>
</feature>
<evidence type="ECO:0000256" key="13">
    <source>
        <dbReference type="SAM" id="Coils"/>
    </source>
</evidence>
<evidence type="ECO:0000256" key="10">
    <source>
        <dbReference type="ARBA" id="ARBA00023141"/>
    </source>
</evidence>
<dbReference type="CDD" id="cd06446">
    <property type="entry name" value="Trp-synth_B"/>
    <property type="match status" value="1"/>
</dbReference>
<evidence type="ECO:0000256" key="8">
    <source>
        <dbReference type="ARBA" id="ARBA00022822"/>
    </source>
</evidence>
<feature type="compositionally biased region" description="Low complexity" evidence="14">
    <location>
        <begin position="854"/>
        <end position="867"/>
    </location>
</feature>
<dbReference type="InterPro" id="IPR006653">
    <property type="entry name" value="Trp_synth_b_CS"/>
</dbReference>
<keyword evidence="11" id="KW-0456">Lyase</keyword>
<dbReference type="Proteomes" id="UP001457282">
    <property type="component" value="Unassembled WGS sequence"/>
</dbReference>
<sequence>MATQFVNFSANTLRTKQPSPGSHSVVEKKWLGFTALGRKPKNLKLSNGCRARAALNAGSIPIEIPRQWYNLIADLPIKPPPPLHPKTFEPVKPEDLSPLFPDELIKQEASGDRYIDIPEEVLDIYKLWRPTPLIRAKRLEKLLDTPARIYYKYEGVSPAGSHKPNTAVPQVYYNAKQGIKKVVTETGAGQWGCSLAFASSLFGLDCEVWQVRASYDQKPYRELMMQTWGAKVHPSPSTITESGRKILQMDPSTPGSLGIAISEAVEVAAMNADTKYCLGSVLNHVLLHQTVIGEECLKQMEAIGETPDLIIGCTGGGSNFAGLSFPFIREKLNGKMSPVIRAVEPTACPSLTKGVYRYDYGDTAGMTPLMKMHTLGHDFIPDPIHSGGLRYHGMAPLISHVYELGFMEAISIPQTECFKGAIQFARSEGLIPAPEPTHAVAATIREALKCKETGEAKVILTAMCGHGHFDLPAYDNYLQGNLVDLTFEDEKIQAALASVPQVGFGSEYAKQLIFFLLSLLRLLTLSLHQATEHRVTESGGASNFSAEFILKKGDWSVKMGSKGRIPPAHLRRPHPGPDPFGPGGRPPPGGYSPFDMLPPPQVLEQKLASQHVEMQRLATENQRLASTHGSLRQELAGAQHELQILHAQAGAMKSERDQQMRSLVDKIAKMEAELKSAEPVKGELQQARAEAQNLVVARQETIAKVQQLSQDLQRAHAEVQQVPVLVSQLDGLRQEYQHCRATFDYEKKLYNDHLESLQVMEKNYVTMAREVEKLRAELLNNPGADRRTGASFYGNPGNIENDASGHAAGQNAYEDSYAVPQGRVPFPPIAAGGGGGSGPGGSAAGAGGAGAGAGAATTAGTSPFAGTQPGPPGRTGYDARGPGVYDASGGSAYDAQRGPGYDPQRGTLYDAQRPGYDVQRPGYDVQRGSGYDPSRGVNYEAQSRGASGPQGHVPTGNMPYGSATPPTARGGSGYEAPPPRGGTNPVRR</sequence>
<evidence type="ECO:0000256" key="4">
    <source>
        <dbReference type="ARBA" id="ARBA00009982"/>
    </source>
</evidence>
<dbReference type="InterPro" id="IPR036052">
    <property type="entry name" value="TrpB-like_PALP_sf"/>
</dbReference>
<comment type="catalytic activity">
    <reaction evidence="12">
        <text>(1S,2R)-1-C-(indol-3-yl)glycerol 3-phosphate + L-serine = D-glyceraldehyde 3-phosphate + L-tryptophan + H2O</text>
        <dbReference type="Rhea" id="RHEA:10532"/>
        <dbReference type="ChEBI" id="CHEBI:15377"/>
        <dbReference type="ChEBI" id="CHEBI:33384"/>
        <dbReference type="ChEBI" id="CHEBI:57912"/>
        <dbReference type="ChEBI" id="CHEBI:58866"/>
        <dbReference type="ChEBI" id="CHEBI:59776"/>
        <dbReference type="EC" id="4.2.1.20"/>
    </reaction>
</comment>
<name>A0AAW1WLA3_RUBAR</name>
<comment type="pathway">
    <text evidence="3">Amino-acid biosynthesis; L-tryptophan biosynthesis; L-tryptophan from chorismate: step 5/5.</text>
</comment>
<keyword evidence="9" id="KW-0663">Pyridoxal phosphate</keyword>
<dbReference type="PIRSF" id="PIRSF001413">
    <property type="entry name" value="Trp_syn_beta"/>
    <property type="match status" value="1"/>
</dbReference>
<feature type="compositionally biased region" description="Gly residues" evidence="14">
    <location>
        <begin position="831"/>
        <end position="853"/>
    </location>
</feature>
<evidence type="ECO:0000313" key="16">
    <source>
        <dbReference type="EMBL" id="KAK9924775.1"/>
    </source>
</evidence>
<evidence type="ECO:0000256" key="11">
    <source>
        <dbReference type="ARBA" id="ARBA00023239"/>
    </source>
</evidence>
<protein>
    <recommendedName>
        <fullName evidence="6">tryptophan synthase</fullName>
        <ecNumber evidence="6">4.2.1.20</ecNumber>
    </recommendedName>
</protein>
<dbReference type="HAMAP" id="MF_00133">
    <property type="entry name" value="Trp_synth_beta"/>
    <property type="match status" value="1"/>
</dbReference>
<evidence type="ECO:0000313" key="17">
    <source>
        <dbReference type="Proteomes" id="UP001457282"/>
    </source>
</evidence>
<comment type="cofactor">
    <cofactor evidence="1">
        <name>pyridoxal 5'-phosphate</name>
        <dbReference type="ChEBI" id="CHEBI:597326"/>
    </cofactor>
</comment>
<dbReference type="Gene3D" id="3.40.50.1100">
    <property type="match status" value="2"/>
</dbReference>
<keyword evidence="8" id="KW-0822">Tryptophan biosynthesis</keyword>
<feature type="region of interest" description="Disordered" evidence="14">
    <location>
        <begin position="561"/>
        <end position="599"/>
    </location>
</feature>
<dbReference type="PANTHER" id="PTHR48077">
    <property type="entry name" value="TRYPTOPHAN SYNTHASE-RELATED"/>
    <property type="match status" value="1"/>
</dbReference>
<evidence type="ECO:0000256" key="7">
    <source>
        <dbReference type="ARBA" id="ARBA00022605"/>
    </source>
</evidence>
<comment type="function">
    <text evidence="2">The beta subunit is responsible for the synthesis of L-tryptophan from indole and L-serine.</text>
</comment>
<evidence type="ECO:0000259" key="15">
    <source>
        <dbReference type="Pfam" id="PF00291"/>
    </source>
</evidence>
<reference evidence="16 17" key="1">
    <citation type="journal article" date="2023" name="G3 (Bethesda)">
        <title>A chromosome-length genome assembly and annotation of blackberry (Rubus argutus, cv. 'Hillquist').</title>
        <authorList>
            <person name="Bruna T."/>
            <person name="Aryal R."/>
            <person name="Dudchenko O."/>
            <person name="Sargent D.J."/>
            <person name="Mead D."/>
            <person name="Buti M."/>
            <person name="Cavallini A."/>
            <person name="Hytonen T."/>
            <person name="Andres J."/>
            <person name="Pham M."/>
            <person name="Weisz D."/>
            <person name="Mascagni F."/>
            <person name="Usai G."/>
            <person name="Natali L."/>
            <person name="Bassil N."/>
            <person name="Fernandez G.E."/>
            <person name="Lomsadze A."/>
            <person name="Armour M."/>
            <person name="Olukolu B."/>
            <person name="Poorten T."/>
            <person name="Britton C."/>
            <person name="Davik J."/>
            <person name="Ashrafi H."/>
            <person name="Aiden E.L."/>
            <person name="Borodovsky M."/>
            <person name="Worthington M."/>
        </authorList>
    </citation>
    <scope>NUCLEOTIDE SEQUENCE [LARGE SCALE GENOMIC DNA]</scope>
    <source>
        <strain evidence="16">PI 553951</strain>
    </source>
</reference>
<dbReference type="PROSITE" id="PS00168">
    <property type="entry name" value="TRP_SYNTHASE_BETA"/>
    <property type="match status" value="1"/>
</dbReference>
<dbReference type="GO" id="GO:0052684">
    <property type="term" value="F:L-serine hydro-lyase (adding indole, L-tryptophan-forming) activity"/>
    <property type="evidence" value="ECO:0007669"/>
    <property type="project" value="TreeGrafter"/>
</dbReference>
<dbReference type="Pfam" id="PF00291">
    <property type="entry name" value="PALP"/>
    <property type="match status" value="1"/>
</dbReference>
<dbReference type="AlphaFoldDB" id="A0AAW1WLA3"/>
<comment type="subunit">
    <text evidence="5">Tetramer of two alpha and two beta chains.</text>
</comment>
<evidence type="ECO:0000256" key="3">
    <source>
        <dbReference type="ARBA" id="ARBA00004733"/>
    </source>
</evidence>
<comment type="caution">
    <text evidence="16">The sequence shown here is derived from an EMBL/GenBank/DDBJ whole genome shotgun (WGS) entry which is preliminary data.</text>
</comment>
<gene>
    <name evidence="16" type="ORF">M0R45_033126</name>
</gene>
<comment type="similarity">
    <text evidence="4">Belongs to the TrpB family.</text>
</comment>
<proteinExistence type="inferred from homology"/>
<dbReference type="SUPFAM" id="SSF53686">
    <property type="entry name" value="Tryptophan synthase beta subunit-like PLP-dependent enzymes"/>
    <property type="match status" value="1"/>
</dbReference>
<dbReference type="EMBL" id="JBEDUW010000006">
    <property type="protein sequence ID" value="KAK9924775.1"/>
    <property type="molecule type" value="Genomic_DNA"/>
</dbReference>
<evidence type="ECO:0000256" key="6">
    <source>
        <dbReference type="ARBA" id="ARBA00012043"/>
    </source>
</evidence>
<dbReference type="InterPro" id="IPR006316">
    <property type="entry name" value="Trp_synth_b-like"/>
</dbReference>